<evidence type="ECO:0000259" key="1">
    <source>
        <dbReference type="Pfam" id="PF22614"/>
    </source>
</evidence>
<dbReference type="EMBL" id="FR824086">
    <property type="protein sequence ID" value="CCA17868.1"/>
    <property type="molecule type" value="Genomic_DNA"/>
</dbReference>
<gene>
    <name evidence="2" type="primary">AlNc14C41G3504</name>
    <name evidence="2" type="ORF">ALNC14_040110</name>
</gene>
<reference evidence="2" key="2">
    <citation type="submission" date="2011-02" db="EMBL/GenBank/DDBJ databases">
        <authorList>
            <person name="MacLean D."/>
        </authorList>
    </citation>
    <scope>NUCLEOTIDE SEQUENCE</scope>
</reference>
<dbReference type="HOGENOM" id="CLU_2163114_0_0_1"/>
<feature type="domain" description="RCK N-terminal" evidence="1">
    <location>
        <begin position="2"/>
        <end position="81"/>
    </location>
</feature>
<protein>
    <submittedName>
        <fullName evidence="2">Voltagegated Ion Channel (VIC) Superfamily putative</fullName>
    </submittedName>
</protein>
<accession>F0W9Q0</accession>
<reference evidence="2" key="1">
    <citation type="journal article" date="2011" name="PLoS Biol.">
        <title>Gene gain and loss during evolution of obligate parasitism in the white rust pathogen of Arabidopsis thaliana.</title>
        <authorList>
            <person name="Kemen E."/>
            <person name="Gardiner A."/>
            <person name="Schultz-Larsen T."/>
            <person name="Kemen A.C."/>
            <person name="Balmuth A.L."/>
            <person name="Robert-Seilaniantz A."/>
            <person name="Bailey K."/>
            <person name="Holub E."/>
            <person name="Studholme D.J."/>
            <person name="Maclean D."/>
            <person name="Jones J.D."/>
        </authorList>
    </citation>
    <scope>NUCLEOTIDE SEQUENCE</scope>
</reference>
<dbReference type="InterPro" id="IPR003148">
    <property type="entry name" value="RCK_N"/>
</dbReference>
<dbReference type="GO" id="GO:0006813">
    <property type="term" value="P:potassium ion transport"/>
    <property type="evidence" value="ECO:0007669"/>
    <property type="project" value="InterPro"/>
</dbReference>
<sequence length="111" mass="12202">MPNHIVVCSFLGEEALSSLQWFILPLRLAHAIDHPTITILDAAEPSALFCQLQAFKNIVCAPESHSESHSACSITCKEAHLFIPISSALVQKQHRPSLYSAKGPNQRHAPH</sequence>
<dbReference type="AlphaFoldDB" id="F0W9Q0"/>
<proteinExistence type="predicted"/>
<dbReference type="Pfam" id="PF22614">
    <property type="entry name" value="Slo-like_RCK"/>
    <property type="match status" value="1"/>
</dbReference>
<evidence type="ECO:0000313" key="2">
    <source>
        <dbReference type="EMBL" id="CCA17868.1"/>
    </source>
</evidence>
<organism evidence="2">
    <name type="scientific">Albugo laibachii Nc14</name>
    <dbReference type="NCBI Taxonomy" id="890382"/>
    <lineage>
        <taxon>Eukaryota</taxon>
        <taxon>Sar</taxon>
        <taxon>Stramenopiles</taxon>
        <taxon>Oomycota</taxon>
        <taxon>Peronosporomycetes</taxon>
        <taxon>Albuginales</taxon>
        <taxon>Albuginaceae</taxon>
        <taxon>Albugo</taxon>
    </lineage>
</organism>
<name>F0W9Q0_9STRA</name>